<evidence type="ECO:0000313" key="2">
    <source>
        <dbReference type="EMBL" id="KAL2869708.1"/>
    </source>
</evidence>
<keyword evidence="3" id="KW-1185">Reference proteome</keyword>
<evidence type="ECO:0000313" key="3">
    <source>
        <dbReference type="Proteomes" id="UP001610432"/>
    </source>
</evidence>
<name>A0ABR4LYS9_9EURO</name>
<protein>
    <submittedName>
        <fullName evidence="2">Uncharacterized protein</fullName>
    </submittedName>
</protein>
<accession>A0ABR4LYS9</accession>
<gene>
    <name evidence="2" type="ORF">BJX67DRAFT_378764</name>
</gene>
<feature type="compositionally biased region" description="Polar residues" evidence="1">
    <location>
        <begin position="268"/>
        <end position="277"/>
    </location>
</feature>
<feature type="compositionally biased region" description="Polar residues" evidence="1">
    <location>
        <begin position="240"/>
        <end position="254"/>
    </location>
</feature>
<evidence type="ECO:0000256" key="1">
    <source>
        <dbReference type="SAM" id="MobiDB-lite"/>
    </source>
</evidence>
<dbReference type="RefSeq" id="XP_070888687.1">
    <property type="nucleotide sequence ID" value="XM_071032404.1"/>
</dbReference>
<sequence length="439" mass="47981">MHTEMMMMMGKADWCAKCNATARFDCYVDDHVVFKSINWNATDHKAPTRAGKLPKTYSRKNIPNKVNGATQDCISLRTVPPPTTGPGSGAQAAAPQMTFSNSSWNQDLRDGQTLDLFTAAASTGAVGPAVGVPAPIPKPEARLPDLDWTFLDDSLQMGMDPNAEKDVFNGLHAGLTNTTTAAPVPQSRANPQLYPIHQSAMDSKDLTDVAGVTATANYLTSDVASSWQGKKQTSYTVSPISNAVPGSNQQTTQPAPFHASPGLAPIPASNSTATCNVSKKPAPQQQRPNPTPNNPNPQVANMEYIREQLELAHRCVDELTRNYDTDIAFLKREQRAVRRNYTRNIALARHDLETLENIFKGATVARSGKRSADDPAAERPGMPTVRSQRCIEREGIDKRAADSEGRKQTEAANSRAIAKQWLKDYNEPCWGIQKKRRTK</sequence>
<feature type="region of interest" description="Disordered" evidence="1">
    <location>
        <begin position="240"/>
        <end position="299"/>
    </location>
</feature>
<dbReference type="EMBL" id="JBFXLQ010000008">
    <property type="protein sequence ID" value="KAL2869708.1"/>
    <property type="molecule type" value="Genomic_DNA"/>
</dbReference>
<dbReference type="Proteomes" id="UP001610432">
    <property type="component" value="Unassembled WGS sequence"/>
</dbReference>
<reference evidence="2 3" key="1">
    <citation type="submission" date="2024-07" db="EMBL/GenBank/DDBJ databases">
        <title>Section-level genome sequencing and comparative genomics of Aspergillus sections Usti and Cavernicolus.</title>
        <authorList>
            <consortium name="Lawrence Berkeley National Laboratory"/>
            <person name="Nybo J.L."/>
            <person name="Vesth T.C."/>
            <person name="Theobald S."/>
            <person name="Frisvad J.C."/>
            <person name="Larsen T.O."/>
            <person name="Kjaerboelling I."/>
            <person name="Rothschild-Mancinelli K."/>
            <person name="Lyhne E.K."/>
            <person name="Kogle M.E."/>
            <person name="Barry K."/>
            <person name="Clum A."/>
            <person name="Na H."/>
            <person name="Ledsgaard L."/>
            <person name="Lin J."/>
            <person name="Lipzen A."/>
            <person name="Kuo A."/>
            <person name="Riley R."/>
            <person name="Mondo S."/>
            <person name="Labutti K."/>
            <person name="Haridas S."/>
            <person name="Pangalinan J."/>
            <person name="Salamov A.A."/>
            <person name="Simmons B.A."/>
            <person name="Magnuson J.K."/>
            <person name="Chen J."/>
            <person name="Drula E."/>
            <person name="Henrissat B."/>
            <person name="Wiebenga A."/>
            <person name="Lubbers R.J."/>
            <person name="Gomes A.C."/>
            <person name="Macurrencykelacurrency M.R."/>
            <person name="Stajich J."/>
            <person name="Grigoriev I.V."/>
            <person name="Mortensen U.H."/>
            <person name="De Vries R.P."/>
            <person name="Baker S.E."/>
            <person name="Andersen M.R."/>
        </authorList>
    </citation>
    <scope>NUCLEOTIDE SEQUENCE [LARGE SCALE GENOMIC DNA]</scope>
    <source>
        <strain evidence="2 3">CBS 449.75</strain>
    </source>
</reference>
<comment type="caution">
    <text evidence="2">The sequence shown here is derived from an EMBL/GenBank/DDBJ whole genome shotgun (WGS) entry which is preliminary data.</text>
</comment>
<proteinExistence type="predicted"/>
<feature type="compositionally biased region" description="Basic and acidic residues" evidence="1">
    <location>
        <begin position="389"/>
        <end position="409"/>
    </location>
</feature>
<dbReference type="GeneID" id="98147476"/>
<organism evidence="2 3">
    <name type="scientific">Aspergillus lucknowensis</name>
    <dbReference type="NCBI Taxonomy" id="176173"/>
    <lineage>
        <taxon>Eukaryota</taxon>
        <taxon>Fungi</taxon>
        <taxon>Dikarya</taxon>
        <taxon>Ascomycota</taxon>
        <taxon>Pezizomycotina</taxon>
        <taxon>Eurotiomycetes</taxon>
        <taxon>Eurotiomycetidae</taxon>
        <taxon>Eurotiales</taxon>
        <taxon>Aspergillaceae</taxon>
        <taxon>Aspergillus</taxon>
        <taxon>Aspergillus subgen. Nidulantes</taxon>
    </lineage>
</organism>
<feature type="region of interest" description="Disordered" evidence="1">
    <location>
        <begin position="366"/>
        <end position="415"/>
    </location>
</feature>